<dbReference type="CDD" id="cd04301">
    <property type="entry name" value="NAT_SF"/>
    <property type="match status" value="1"/>
</dbReference>
<dbReference type="InterPro" id="IPR016181">
    <property type="entry name" value="Acyl_CoA_acyltransferase"/>
</dbReference>
<dbReference type="Gene3D" id="3.40.630.30">
    <property type="match status" value="1"/>
</dbReference>
<evidence type="ECO:0000259" key="3">
    <source>
        <dbReference type="PROSITE" id="PS51186"/>
    </source>
</evidence>
<evidence type="ECO:0000256" key="1">
    <source>
        <dbReference type="ARBA" id="ARBA00022679"/>
    </source>
</evidence>
<comment type="caution">
    <text evidence="4">The sequence shown here is derived from an EMBL/GenBank/DDBJ whole genome shotgun (WGS) entry which is preliminary data.</text>
</comment>
<dbReference type="NCBIfam" id="NF010241">
    <property type="entry name" value="PRK13688.1"/>
    <property type="match status" value="1"/>
</dbReference>
<organism evidence="4 5">
    <name type="scientific">Ectobacillus ponti</name>
    <dbReference type="NCBI Taxonomy" id="2961894"/>
    <lineage>
        <taxon>Bacteria</taxon>
        <taxon>Bacillati</taxon>
        <taxon>Bacillota</taxon>
        <taxon>Bacilli</taxon>
        <taxon>Bacillales</taxon>
        <taxon>Bacillaceae</taxon>
        <taxon>Ectobacillus</taxon>
    </lineage>
</organism>
<evidence type="ECO:0000313" key="4">
    <source>
        <dbReference type="EMBL" id="MCP8970255.1"/>
    </source>
</evidence>
<dbReference type="InterPro" id="IPR017274">
    <property type="entry name" value="YlbP"/>
</dbReference>
<feature type="domain" description="N-acetyltransferase" evidence="3">
    <location>
        <begin position="9"/>
        <end position="145"/>
    </location>
</feature>
<dbReference type="RefSeq" id="WP_254760173.1">
    <property type="nucleotide sequence ID" value="NZ_JANCLT010000010.1"/>
</dbReference>
<dbReference type="PROSITE" id="PS51186">
    <property type="entry name" value="GNAT"/>
    <property type="match status" value="1"/>
</dbReference>
<dbReference type="Proteomes" id="UP001156102">
    <property type="component" value="Unassembled WGS sequence"/>
</dbReference>
<dbReference type="EMBL" id="JANCLT010000010">
    <property type="protein sequence ID" value="MCP8970255.1"/>
    <property type="molecule type" value="Genomic_DNA"/>
</dbReference>
<protein>
    <submittedName>
        <fullName evidence="4">N-acetyltransferase</fullName>
    </submittedName>
</protein>
<sequence>MYFPKVERLRINYKTLEEFKKFKGCGAQELSMLEDLQGTLAENDCNSPFYGIYYGESLVARMSLYMQPQSESAVSDYPCVELFKLEVLPEFQRHGFGTALVAYAKSLGLPVKTTPRVHSERFWEKQGFQAVPDPNGVSYIWQPHENTEDVSQGASA</sequence>
<dbReference type="GO" id="GO:0016747">
    <property type="term" value="F:acyltransferase activity, transferring groups other than amino-acyl groups"/>
    <property type="evidence" value="ECO:0007669"/>
    <property type="project" value="InterPro"/>
</dbReference>
<reference evidence="4" key="1">
    <citation type="submission" date="2022-07" db="EMBL/GenBank/DDBJ databases">
        <authorList>
            <person name="Li W.-J."/>
            <person name="Deng Q.-Q."/>
        </authorList>
    </citation>
    <scope>NUCLEOTIDE SEQUENCE</scope>
    <source>
        <strain evidence="4">SYSU M60031</strain>
    </source>
</reference>
<dbReference type="PIRSF" id="PIRSF037732">
    <property type="entry name" value="YlbP_prd"/>
    <property type="match status" value="1"/>
</dbReference>
<evidence type="ECO:0000256" key="2">
    <source>
        <dbReference type="ARBA" id="ARBA00023315"/>
    </source>
</evidence>
<dbReference type="AlphaFoldDB" id="A0AA42BQF8"/>
<keyword evidence="5" id="KW-1185">Reference proteome</keyword>
<evidence type="ECO:0000313" key="5">
    <source>
        <dbReference type="Proteomes" id="UP001156102"/>
    </source>
</evidence>
<dbReference type="SUPFAM" id="SSF55729">
    <property type="entry name" value="Acyl-CoA N-acyltransferases (Nat)"/>
    <property type="match status" value="1"/>
</dbReference>
<gene>
    <name evidence="4" type="ORF">NK662_17170</name>
</gene>
<accession>A0AA42BQF8</accession>
<keyword evidence="1" id="KW-0808">Transferase</keyword>
<proteinExistence type="predicted"/>
<keyword evidence="2" id="KW-0012">Acyltransferase</keyword>
<dbReference type="Pfam" id="PF00583">
    <property type="entry name" value="Acetyltransf_1"/>
    <property type="match status" value="1"/>
</dbReference>
<name>A0AA42BQF8_9BACI</name>
<dbReference type="InterPro" id="IPR000182">
    <property type="entry name" value="GNAT_dom"/>
</dbReference>